<dbReference type="SUPFAM" id="SSF48452">
    <property type="entry name" value="TPR-like"/>
    <property type="match status" value="1"/>
</dbReference>
<dbReference type="RefSeq" id="WP_345862475.1">
    <property type="nucleotide sequence ID" value="NZ_JBDIMF010000001.1"/>
</dbReference>
<name>A0ABU9XPC1_9SPHN</name>
<keyword evidence="3" id="KW-1185">Reference proteome</keyword>
<comment type="caution">
    <text evidence="2">The sequence shown here is derived from an EMBL/GenBank/DDBJ whole genome shotgun (WGS) entry which is preliminary data.</text>
</comment>
<sequence>MRAQVILVAVAAVGTPATGQQPVTTVQQDFEAATALHDKGDFAGALARWQALQARATKNVRSQALVQVRKSQTLFALDRKDEAVAAARSGLANLPASDASLRGDRFIAYVTLGSVAEQALDYASAAQAYADAERIADTPGERLIALRGLIQADTFIDPATAEQAMTRAEALIAGNALDTQLQAVIKRLKGQLLLNQGAFDASRLASGDAIKLLGGLTARTQINDVPVRSNYAIAALLAGRKDDARRYMAMTGAGRLSKGSFNPGAQMKVPECGGEAGLKPSDMAVVEFTIDDDGAVRSSAPVYAAGGGRVALDFARAARNWSWTAEQVKQMPLFFRNRVRVELRCSTAFERPSIGTYLDGELGNWLADKKVALPPLLSGSDATTLPMLRAQLAAVEAAQGREALALVPILHQLTTNSVVGREEVRMSAQRELAIVIANGAPPAARLAVETTVWQTAGAESWKPEAYARLLIPALTAAPYAGDPVARSALRLLVADAVRKDEARARRLLLAVGSDVGLPDNHPLRVGALVRLASLEQDAGNAAAAAAAFAQSGLSARQCALVDSAPRFLGVSAGAKDFPQEAQQWGFEGFTTTQFDVSADGNVVNERAVIAYPPFVFTDAGTKVMKSGRYEKSYRPDGGLGCGGNVQRVAFRMP</sequence>
<dbReference type="PROSITE" id="PS52015">
    <property type="entry name" value="TONB_CTD"/>
    <property type="match status" value="1"/>
</dbReference>
<dbReference type="Gene3D" id="3.30.2420.10">
    <property type="entry name" value="TonB"/>
    <property type="match status" value="1"/>
</dbReference>
<gene>
    <name evidence="2" type="ORF">ABC969_01490</name>
</gene>
<evidence type="ECO:0000313" key="3">
    <source>
        <dbReference type="Proteomes" id="UP001404104"/>
    </source>
</evidence>
<proteinExistence type="predicted"/>
<organism evidence="2 3">
    <name type="scientific">Sphingomonas qilianensis</name>
    <dbReference type="NCBI Taxonomy" id="1736690"/>
    <lineage>
        <taxon>Bacteria</taxon>
        <taxon>Pseudomonadati</taxon>
        <taxon>Pseudomonadota</taxon>
        <taxon>Alphaproteobacteria</taxon>
        <taxon>Sphingomonadales</taxon>
        <taxon>Sphingomonadaceae</taxon>
        <taxon>Sphingomonas</taxon>
    </lineage>
</organism>
<reference evidence="2 3" key="1">
    <citation type="submission" date="2024-05" db="EMBL/GenBank/DDBJ databases">
        <authorList>
            <person name="Liu Q."/>
            <person name="Xin Y.-H."/>
        </authorList>
    </citation>
    <scope>NUCLEOTIDE SEQUENCE [LARGE SCALE GENOMIC DNA]</scope>
    <source>
        <strain evidence="2 3">CGMCC 1.15349</strain>
    </source>
</reference>
<feature type="domain" description="TonB C-terminal" evidence="1">
    <location>
        <begin position="562"/>
        <end position="653"/>
    </location>
</feature>
<dbReference type="InterPro" id="IPR037682">
    <property type="entry name" value="TonB_C"/>
</dbReference>
<dbReference type="EMBL" id="JBDIMF010000001">
    <property type="protein sequence ID" value="MEN2785093.1"/>
    <property type="molecule type" value="Genomic_DNA"/>
</dbReference>
<dbReference type="InterPro" id="IPR011990">
    <property type="entry name" value="TPR-like_helical_dom_sf"/>
</dbReference>
<evidence type="ECO:0000259" key="1">
    <source>
        <dbReference type="PROSITE" id="PS52015"/>
    </source>
</evidence>
<dbReference type="Gene3D" id="1.25.40.10">
    <property type="entry name" value="Tetratricopeptide repeat domain"/>
    <property type="match status" value="1"/>
</dbReference>
<dbReference type="SUPFAM" id="SSF74653">
    <property type="entry name" value="TolA/TonB C-terminal domain"/>
    <property type="match status" value="1"/>
</dbReference>
<accession>A0ABU9XPC1</accession>
<protein>
    <recommendedName>
        <fullName evidence="1">TonB C-terminal domain-containing protein</fullName>
    </recommendedName>
</protein>
<dbReference type="Proteomes" id="UP001404104">
    <property type="component" value="Unassembled WGS sequence"/>
</dbReference>
<evidence type="ECO:0000313" key="2">
    <source>
        <dbReference type="EMBL" id="MEN2785093.1"/>
    </source>
</evidence>